<dbReference type="EMBL" id="LAZR01000440">
    <property type="protein sequence ID" value="KKN68796.1"/>
    <property type="molecule type" value="Genomic_DNA"/>
</dbReference>
<protein>
    <recommendedName>
        <fullName evidence="2">Response regulatory domain-containing protein</fullName>
    </recommendedName>
</protein>
<evidence type="ECO:0008006" key="2">
    <source>
        <dbReference type="Google" id="ProtNLM"/>
    </source>
</evidence>
<evidence type="ECO:0000313" key="1">
    <source>
        <dbReference type="EMBL" id="KKN68796.1"/>
    </source>
</evidence>
<sequence>MKKKRLTIWVCEDDESLWEYQKEKLKENFPKASVKFFLNAGYAARATGSPDFIIIDAGGFGYIGGGAHCTAITNIEGLSELHPGAIFIVNSALTLFAKNVYEELKPEFQAVSKWADGCNMGESICAAIKEYL</sequence>
<accession>A0A0F9V5K5</accession>
<gene>
    <name evidence="1" type="ORF">LCGC14_0448160</name>
</gene>
<reference evidence="1" key="1">
    <citation type="journal article" date="2015" name="Nature">
        <title>Complex archaea that bridge the gap between prokaryotes and eukaryotes.</title>
        <authorList>
            <person name="Spang A."/>
            <person name="Saw J.H."/>
            <person name="Jorgensen S.L."/>
            <person name="Zaremba-Niedzwiedzka K."/>
            <person name="Martijn J."/>
            <person name="Lind A.E."/>
            <person name="van Eijk R."/>
            <person name="Schleper C."/>
            <person name="Guy L."/>
            <person name="Ettema T.J."/>
        </authorList>
    </citation>
    <scope>NUCLEOTIDE SEQUENCE</scope>
</reference>
<proteinExistence type="predicted"/>
<comment type="caution">
    <text evidence="1">The sequence shown here is derived from an EMBL/GenBank/DDBJ whole genome shotgun (WGS) entry which is preliminary data.</text>
</comment>
<organism evidence="1">
    <name type="scientific">marine sediment metagenome</name>
    <dbReference type="NCBI Taxonomy" id="412755"/>
    <lineage>
        <taxon>unclassified sequences</taxon>
        <taxon>metagenomes</taxon>
        <taxon>ecological metagenomes</taxon>
    </lineage>
</organism>
<dbReference type="AlphaFoldDB" id="A0A0F9V5K5"/>
<name>A0A0F9V5K5_9ZZZZ</name>